<dbReference type="Gramene" id="TraesJUL6B03G03528840.1">
    <property type="protein sequence ID" value="TraesJUL6B03G03528840.1"/>
    <property type="gene ID" value="TraesJUL6B03G03528840"/>
</dbReference>
<proteinExistence type="predicted"/>
<dbReference type="Pfam" id="PF08246">
    <property type="entry name" value="Inhibitor_I29"/>
    <property type="match status" value="1"/>
</dbReference>
<accession>A0A3B6PJ45</accession>
<gene>
    <name evidence="2" type="primary">LOC123133926</name>
</gene>
<dbReference type="InterPro" id="IPR013201">
    <property type="entry name" value="Prot_inhib_I29"/>
</dbReference>
<dbReference type="STRING" id="4565.A0A3B6PJ45"/>
<dbReference type="Gramene" id="TraesNOR6B03G03524140.1">
    <property type="protein sequence ID" value="TraesNOR6B03G03524140.1"/>
    <property type="gene ID" value="TraesNOR6B03G03524140"/>
</dbReference>
<dbReference type="Gramene" id="TraesLDM6B03G03495150.1">
    <property type="protein sequence ID" value="TraesLDM6B03G03495150.1"/>
    <property type="gene ID" value="TraesLDM6B03G03495150"/>
</dbReference>
<protein>
    <recommendedName>
        <fullName evidence="1">Cathepsin propeptide inhibitor domain-containing protein</fullName>
    </recommendedName>
</protein>
<keyword evidence="3" id="KW-1185">Reference proteome</keyword>
<dbReference type="GeneID" id="123133926"/>
<name>A0A3B6PJ45_WHEAT</name>
<dbReference type="Gene3D" id="1.10.287.2250">
    <property type="match status" value="1"/>
</dbReference>
<dbReference type="SMR" id="A0A3B6PJ45"/>
<dbReference type="Gramene" id="TraesROB_scaffold_044543_01G000100.1">
    <property type="protein sequence ID" value="TraesROB_scaffold_044543_01G000100.1"/>
    <property type="gene ID" value="TraesROB_scaffold_044543_01G000100"/>
</dbReference>
<reference evidence="2" key="2">
    <citation type="submission" date="2018-10" db="UniProtKB">
        <authorList>
            <consortium name="EnsemblPlants"/>
        </authorList>
    </citation>
    <scope>IDENTIFICATION</scope>
</reference>
<dbReference type="OrthoDB" id="696293at2759"/>
<dbReference type="Gramene" id="TraesSYM6B03G03444850.1">
    <property type="protein sequence ID" value="TraesSYM6B03G03444850.1"/>
    <property type="gene ID" value="TraesSYM6B03G03444850"/>
</dbReference>
<dbReference type="Gramene" id="TraesJAG6B03G03480910.1">
    <property type="protein sequence ID" value="TraesJAG6B03G03480910.1"/>
    <property type="gene ID" value="TraesJAG6B03G03480910"/>
</dbReference>
<dbReference type="OMA" id="YMGRFAR"/>
<sequence>MPSAASSLMRFAGAARSAAATASRFARLAERAALSTKAAAVERHTPSLDSHHAATVDPRLHRPPAVVPRPAMTAPASQTLSNLEEQMPEGKVKFVAEEKDLESDETLWVLYERWCEAFNQKRDHDEKLRWFSTFKKTVLHIHNKPNVGYRRGITQFADGKLRKPCCTDLLDLKIAEQADGHNVEFITDDSGKLYKRVYADYKVVRDRLYVHLPKGVDVKTITSNPEWAELEKYYSTNPEC</sequence>
<dbReference type="EnsemblPlants" id="TraesCS6B02G170800.1">
    <property type="protein sequence ID" value="TraesCS6B02G170800.1"/>
    <property type="gene ID" value="TraesCS6B02G170800"/>
</dbReference>
<evidence type="ECO:0000259" key="1">
    <source>
        <dbReference type="Pfam" id="PF08246"/>
    </source>
</evidence>
<evidence type="ECO:0000313" key="2">
    <source>
        <dbReference type="EnsemblPlants" id="TraesCS6B02G170800.1"/>
    </source>
</evidence>
<dbReference type="Proteomes" id="UP000019116">
    <property type="component" value="Chromosome 6B"/>
</dbReference>
<dbReference type="Gramene" id="TraesCAD_scaffold_000724_01G000500.1">
    <property type="protein sequence ID" value="TraesCAD_scaffold_000724_01G000500.1"/>
    <property type="gene ID" value="TraesCAD_scaffold_000724_01G000500"/>
</dbReference>
<dbReference type="Gramene" id="TraesRN6B0100423900.1">
    <property type="protein sequence ID" value="TraesRN6B0100423900.1"/>
    <property type="gene ID" value="TraesRN6B0100423900"/>
</dbReference>
<dbReference type="RefSeq" id="XP_044409243.1">
    <property type="nucleotide sequence ID" value="XM_044553308.1"/>
</dbReference>
<evidence type="ECO:0000313" key="3">
    <source>
        <dbReference type="Proteomes" id="UP000019116"/>
    </source>
</evidence>
<feature type="domain" description="Cathepsin propeptide inhibitor" evidence="1">
    <location>
        <begin position="111"/>
        <end position="158"/>
    </location>
</feature>
<dbReference type="AlphaFoldDB" id="A0A3B6PJ45"/>
<organism evidence="2">
    <name type="scientific">Triticum aestivum</name>
    <name type="common">Wheat</name>
    <dbReference type="NCBI Taxonomy" id="4565"/>
    <lineage>
        <taxon>Eukaryota</taxon>
        <taxon>Viridiplantae</taxon>
        <taxon>Streptophyta</taxon>
        <taxon>Embryophyta</taxon>
        <taxon>Tracheophyta</taxon>
        <taxon>Spermatophyta</taxon>
        <taxon>Magnoliopsida</taxon>
        <taxon>Liliopsida</taxon>
        <taxon>Poales</taxon>
        <taxon>Poaceae</taxon>
        <taxon>BOP clade</taxon>
        <taxon>Pooideae</taxon>
        <taxon>Triticodae</taxon>
        <taxon>Triticeae</taxon>
        <taxon>Triticinae</taxon>
        <taxon>Triticum</taxon>
    </lineage>
</organism>
<dbReference type="Gramene" id="TraesCLE_scaffold_023728_01G000100.1">
    <property type="protein sequence ID" value="TraesCLE_scaffold_023728_01G000100.1"/>
    <property type="gene ID" value="TraesCLE_scaffold_023728_01G000100"/>
</dbReference>
<dbReference type="Gramene" id="TraesCS6B02G170800.1">
    <property type="protein sequence ID" value="TraesCS6B02G170800.1"/>
    <property type="gene ID" value="TraesCS6B02G170800"/>
</dbReference>
<reference evidence="2" key="1">
    <citation type="submission" date="2018-08" db="EMBL/GenBank/DDBJ databases">
        <authorList>
            <person name="Rossello M."/>
        </authorList>
    </citation>
    <scope>NUCLEOTIDE SEQUENCE [LARGE SCALE GENOMIC DNA]</scope>
    <source>
        <strain evidence="2">cv. Chinese Spring</strain>
    </source>
</reference>
<dbReference type="Gramene" id="TraesCS6B03G0436900.1">
    <property type="protein sequence ID" value="TraesCS6B03G0436900.1.CDS"/>
    <property type="gene ID" value="TraesCS6B03G0436900"/>
</dbReference>